<keyword evidence="5 6" id="KW-0482">Metalloprotease</keyword>
<dbReference type="GO" id="GO:0008237">
    <property type="term" value="F:metallopeptidase activity"/>
    <property type="evidence" value="ECO:0007669"/>
    <property type="project" value="UniProtKB-KW"/>
</dbReference>
<evidence type="ECO:0000259" key="7">
    <source>
        <dbReference type="Pfam" id="PF01435"/>
    </source>
</evidence>
<evidence type="ECO:0000256" key="2">
    <source>
        <dbReference type="ARBA" id="ARBA00022723"/>
    </source>
</evidence>
<evidence type="ECO:0000256" key="5">
    <source>
        <dbReference type="ARBA" id="ARBA00023049"/>
    </source>
</evidence>
<evidence type="ECO:0000256" key="4">
    <source>
        <dbReference type="ARBA" id="ARBA00022833"/>
    </source>
</evidence>
<keyword evidence="4 6" id="KW-0862">Zinc</keyword>
<dbReference type="EMBL" id="JABRWJ010000002">
    <property type="protein sequence ID" value="NRF66990.1"/>
    <property type="molecule type" value="Genomic_DNA"/>
</dbReference>
<keyword evidence="1 6" id="KW-0645">Protease</keyword>
<comment type="cofactor">
    <cofactor evidence="6">
        <name>Zn(2+)</name>
        <dbReference type="ChEBI" id="CHEBI:29105"/>
    </cofactor>
    <text evidence="6">Binds 1 zinc ion per subunit.</text>
</comment>
<name>A0ABX2EEE4_9BURK</name>
<evidence type="ECO:0000256" key="3">
    <source>
        <dbReference type="ARBA" id="ARBA00022801"/>
    </source>
</evidence>
<protein>
    <submittedName>
        <fullName evidence="8">M48 family metalloprotease</fullName>
    </submittedName>
</protein>
<keyword evidence="3 6" id="KW-0378">Hydrolase</keyword>
<sequence length="113" mass="11630">MSPAWRSRVGVAMARLAPLASLLTALVGGLDMSAAEISAVTGHEIAHALREHSREKVPQQGLSQAVVTSIAVSDARNAGAYGALAGVGSLLFRALDEAVPKVIGLYEAALKAR</sequence>
<comment type="similarity">
    <text evidence="6">Belongs to the peptidase M48 family.</text>
</comment>
<comment type="caution">
    <text evidence="8">The sequence shown here is derived from an EMBL/GenBank/DDBJ whole genome shotgun (WGS) entry which is preliminary data.</text>
</comment>
<accession>A0ABX2EEE4</accession>
<proteinExistence type="inferred from homology"/>
<feature type="domain" description="Peptidase M48" evidence="7">
    <location>
        <begin position="33"/>
        <end position="78"/>
    </location>
</feature>
<evidence type="ECO:0000256" key="1">
    <source>
        <dbReference type="ARBA" id="ARBA00022670"/>
    </source>
</evidence>
<dbReference type="Proteomes" id="UP000737171">
    <property type="component" value="Unassembled WGS sequence"/>
</dbReference>
<keyword evidence="9" id="KW-1185">Reference proteome</keyword>
<evidence type="ECO:0000313" key="8">
    <source>
        <dbReference type="EMBL" id="NRF66990.1"/>
    </source>
</evidence>
<gene>
    <name evidence="8" type="ORF">HLB44_08340</name>
</gene>
<keyword evidence="2" id="KW-0479">Metal-binding</keyword>
<evidence type="ECO:0000256" key="6">
    <source>
        <dbReference type="RuleBase" id="RU003983"/>
    </source>
</evidence>
<organism evidence="8 9">
    <name type="scientific">Pseudaquabacterium terrae</name>
    <dbReference type="NCBI Taxonomy" id="2732868"/>
    <lineage>
        <taxon>Bacteria</taxon>
        <taxon>Pseudomonadati</taxon>
        <taxon>Pseudomonadota</taxon>
        <taxon>Betaproteobacteria</taxon>
        <taxon>Burkholderiales</taxon>
        <taxon>Sphaerotilaceae</taxon>
        <taxon>Pseudaquabacterium</taxon>
    </lineage>
</organism>
<evidence type="ECO:0000313" key="9">
    <source>
        <dbReference type="Proteomes" id="UP000737171"/>
    </source>
</evidence>
<reference evidence="8 9" key="1">
    <citation type="submission" date="2020-05" db="EMBL/GenBank/DDBJ databases">
        <title>Aquincola sp. isolate from soil.</title>
        <authorList>
            <person name="Han J."/>
            <person name="Kim D.-U."/>
        </authorList>
    </citation>
    <scope>NUCLEOTIDE SEQUENCE [LARGE SCALE GENOMIC DNA]</scope>
    <source>
        <strain evidence="8 9">S2</strain>
    </source>
</reference>
<dbReference type="Pfam" id="PF01435">
    <property type="entry name" value="Peptidase_M48"/>
    <property type="match status" value="1"/>
</dbReference>
<dbReference type="InterPro" id="IPR001915">
    <property type="entry name" value="Peptidase_M48"/>
</dbReference>